<comment type="caution">
    <text evidence="2">The sequence shown here is derived from an EMBL/GenBank/DDBJ whole genome shotgun (WGS) entry which is preliminary data.</text>
</comment>
<accession>A0A484BTI5</accession>
<keyword evidence="1" id="KW-0472">Membrane</keyword>
<organism evidence="2 3">
    <name type="scientific">Drosophila navojoa</name>
    <name type="common">Fruit fly</name>
    <dbReference type="NCBI Taxonomy" id="7232"/>
    <lineage>
        <taxon>Eukaryota</taxon>
        <taxon>Metazoa</taxon>
        <taxon>Ecdysozoa</taxon>
        <taxon>Arthropoda</taxon>
        <taxon>Hexapoda</taxon>
        <taxon>Insecta</taxon>
        <taxon>Pterygota</taxon>
        <taxon>Neoptera</taxon>
        <taxon>Endopterygota</taxon>
        <taxon>Diptera</taxon>
        <taxon>Brachycera</taxon>
        <taxon>Muscomorpha</taxon>
        <taxon>Ephydroidea</taxon>
        <taxon>Drosophilidae</taxon>
        <taxon>Drosophila</taxon>
    </lineage>
</organism>
<dbReference type="EMBL" id="LSRL02000005">
    <property type="protein sequence ID" value="TDG52098.1"/>
    <property type="molecule type" value="Genomic_DNA"/>
</dbReference>
<feature type="transmembrane region" description="Helical" evidence="1">
    <location>
        <begin position="203"/>
        <end position="230"/>
    </location>
</feature>
<dbReference type="Proteomes" id="UP000295192">
    <property type="component" value="Unassembled WGS sequence"/>
</dbReference>
<reference evidence="2 3" key="1">
    <citation type="journal article" date="2019" name="J. Hered.">
        <title>An Improved Genome Assembly for Drosophila navojoa, the Basal Species in the mojavensis Cluster.</title>
        <authorList>
            <person name="Vanderlinde T."/>
            <person name="Dupim E.G."/>
            <person name="Nazario-Yepiz N.O."/>
            <person name="Carvalho A.B."/>
        </authorList>
    </citation>
    <scope>NUCLEOTIDE SEQUENCE [LARGE SCALE GENOMIC DNA]</scope>
    <source>
        <strain evidence="2">Navoj_Jal97</strain>
        <tissue evidence="2">Whole organism</tissue>
    </source>
</reference>
<protein>
    <submittedName>
        <fullName evidence="2">Uncharacterized protein</fullName>
    </submittedName>
</protein>
<keyword evidence="3" id="KW-1185">Reference proteome</keyword>
<dbReference type="AlphaFoldDB" id="A0A484BTI5"/>
<dbReference type="OrthoDB" id="8010853at2759"/>
<gene>
    <name evidence="2" type="ORF">AWZ03_001379</name>
</gene>
<evidence type="ECO:0000256" key="1">
    <source>
        <dbReference type="SAM" id="Phobius"/>
    </source>
</evidence>
<keyword evidence="1" id="KW-1133">Transmembrane helix</keyword>
<sequence length="271" mass="29473">MTSPQQTQPKTKCLAQKLFKAVAPLSILVSTLQATGLKRRLCRSRNLQAVHCFAWTMWHAAFHLCRSPLTIGLALIGISGADFADFDAYFGAQVPSAEAMQMAFCPMRQLLAPFCELSPGMNFTWFAVLIFALFAVVSAANCPAKFKAQGGNCVAERPIHGECPAGSTYKVNVNACVYAAADKSRVGSIKAHRRLPIRKYLHLHLLQTTTMNCNCAWLLLLLLAVLGGAWGSSCPTGFSTEKNLCVKERPVHGTCPPGSNYQLNINKCVHA</sequence>
<evidence type="ECO:0000313" key="3">
    <source>
        <dbReference type="Proteomes" id="UP000295192"/>
    </source>
</evidence>
<proteinExistence type="predicted"/>
<feature type="transmembrane region" description="Helical" evidence="1">
    <location>
        <begin position="123"/>
        <end position="142"/>
    </location>
</feature>
<keyword evidence="1" id="KW-0812">Transmembrane</keyword>
<name>A0A484BTI5_DRONA</name>
<evidence type="ECO:0000313" key="2">
    <source>
        <dbReference type="EMBL" id="TDG52098.1"/>
    </source>
</evidence>